<dbReference type="EMBL" id="JXJN01009151">
    <property type="status" value="NOT_ANNOTATED_CDS"/>
    <property type="molecule type" value="Genomic_DNA"/>
</dbReference>
<keyword evidence="1" id="KW-0812">Transmembrane</keyword>
<reference evidence="2" key="2">
    <citation type="submission" date="2020-05" db="UniProtKB">
        <authorList>
            <consortium name="EnsemblMetazoa"/>
        </authorList>
    </citation>
    <scope>IDENTIFICATION</scope>
    <source>
        <strain evidence="2">IAEA</strain>
    </source>
</reference>
<organism evidence="2 3">
    <name type="scientific">Glossina palpalis gambiensis</name>
    <dbReference type="NCBI Taxonomy" id="67801"/>
    <lineage>
        <taxon>Eukaryota</taxon>
        <taxon>Metazoa</taxon>
        <taxon>Ecdysozoa</taxon>
        <taxon>Arthropoda</taxon>
        <taxon>Hexapoda</taxon>
        <taxon>Insecta</taxon>
        <taxon>Pterygota</taxon>
        <taxon>Neoptera</taxon>
        <taxon>Endopterygota</taxon>
        <taxon>Diptera</taxon>
        <taxon>Brachycera</taxon>
        <taxon>Muscomorpha</taxon>
        <taxon>Hippoboscoidea</taxon>
        <taxon>Glossinidae</taxon>
        <taxon>Glossina</taxon>
    </lineage>
</organism>
<sequence length="307" mass="33677">MHASRRFNRLPGFTYRNLNNIFLYSIFMDLFLYTYLKDFALLCHSDKILSRFVLLPILDLRCLYPLQRRTCAGAAVPLLECELLREAAEPPPIAASSLMPDASPLMPRLNQTLLSLVTHHTESVPTETCTIFKPFVASQPLTGVGGLTSSQASPAKFSRVTPERTMTRPLYKTAQTNPVGPTLNCVSSLPAGVEIAVQRKPSGEELLTPTFTLPWAVIAQTTRVPGGAFGMLVPPIATSINGSCRNNSSENPKHTSSHLQPTIDLLNLNPNANHHPIAKPLMAILSFQCYALGFHQQTSGADLWSQL</sequence>
<evidence type="ECO:0000313" key="2">
    <source>
        <dbReference type="EnsemblMetazoa" id="GPPI020552-PA"/>
    </source>
</evidence>
<dbReference type="AlphaFoldDB" id="A0A1B0B6L4"/>
<dbReference type="Proteomes" id="UP000092460">
    <property type="component" value="Unassembled WGS sequence"/>
</dbReference>
<dbReference type="VEuPathDB" id="VectorBase:GPPI020552"/>
<feature type="transmembrane region" description="Helical" evidence="1">
    <location>
        <begin position="21"/>
        <end position="36"/>
    </location>
</feature>
<proteinExistence type="predicted"/>
<keyword evidence="3" id="KW-1185">Reference proteome</keyword>
<name>A0A1B0B6L4_9MUSC</name>
<evidence type="ECO:0000256" key="1">
    <source>
        <dbReference type="SAM" id="Phobius"/>
    </source>
</evidence>
<dbReference type="EnsemblMetazoa" id="GPPI020552-RA">
    <property type="protein sequence ID" value="GPPI020552-PA"/>
    <property type="gene ID" value="GPPI020552"/>
</dbReference>
<protein>
    <submittedName>
        <fullName evidence="2">Uncharacterized protein</fullName>
    </submittedName>
</protein>
<reference evidence="3" key="1">
    <citation type="submission" date="2015-01" db="EMBL/GenBank/DDBJ databases">
        <authorList>
            <person name="Aksoy S."/>
            <person name="Warren W."/>
            <person name="Wilson R.K."/>
        </authorList>
    </citation>
    <scope>NUCLEOTIDE SEQUENCE [LARGE SCALE GENOMIC DNA]</scope>
    <source>
        <strain evidence="3">IAEA</strain>
    </source>
</reference>
<keyword evidence="1" id="KW-0472">Membrane</keyword>
<evidence type="ECO:0000313" key="3">
    <source>
        <dbReference type="Proteomes" id="UP000092460"/>
    </source>
</evidence>
<accession>A0A1B0B6L4</accession>
<keyword evidence="1" id="KW-1133">Transmembrane helix</keyword>